<keyword evidence="5" id="KW-1185">Reference proteome</keyword>
<dbReference type="Pfam" id="PF01557">
    <property type="entry name" value="FAA_hydrolase"/>
    <property type="match status" value="1"/>
</dbReference>
<comment type="caution">
    <text evidence="4">The sequence shown here is derived from an EMBL/GenBank/DDBJ whole genome shotgun (WGS) entry which is preliminary data.</text>
</comment>
<organism evidence="4 5">
    <name type="scientific">Amycolatopsis pigmentata</name>
    <dbReference type="NCBI Taxonomy" id="450801"/>
    <lineage>
        <taxon>Bacteria</taxon>
        <taxon>Bacillati</taxon>
        <taxon>Actinomycetota</taxon>
        <taxon>Actinomycetes</taxon>
        <taxon>Pseudonocardiales</taxon>
        <taxon>Pseudonocardiaceae</taxon>
        <taxon>Amycolatopsis</taxon>
    </lineage>
</organism>
<sequence length="307" mass="32620">MRYLSFRDSAGRTRVGVSGASGVHGRQIRDLTDLLPAGDGSPMRRLIAVAGSGTDLDALAVGAPLVDAASVTVLPVVPDPSKVVAAPVNYRNHQAEMNEASHIDSLGVFLKAPSSVLGDGGVVRLPYTDRRFDQEGEFAAVIGRPARDVPEDKALDYVFGYTCLLDMTMRGGEDRSVRKSFDTFTPLGPTIVDRHDVPPIDELELRLWVNGALRQRADLKDLIWNVGKLISYVSSVMTLHPGDIVTTGTPEGVGAVHHGDRIEVEVTGLDRLTVSVSSQGAGLCPTRGAGQGPKPPAGLTPVSERAK</sequence>
<reference evidence="5" key="1">
    <citation type="journal article" date="2019" name="Int. J. Syst. Evol. Microbiol.">
        <title>The Global Catalogue of Microorganisms (GCM) 10K type strain sequencing project: providing services to taxonomists for standard genome sequencing and annotation.</title>
        <authorList>
            <consortium name="The Broad Institute Genomics Platform"/>
            <consortium name="The Broad Institute Genome Sequencing Center for Infectious Disease"/>
            <person name="Wu L."/>
            <person name="Ma J."/>
        </authorList>
    </citation>
    <scope>NUCLEOTIDE SEQUENCE [LARGE SCALE GENOMIC DNA]</scope>
    <source>
        <strain evidence="5">CGMCC 4.7645</strain>
    </source>
</reference>
<dbReference type="Proteomes" id="UP001597417">
    <property type="component" value="Unassembled WGS sequence"/>
</dbReference>
<dbReference type="InterPro" id="IPR036663">
    <property type="entry name" value="Fumarylacetoacetase_C_sf"/>
</dbReference>
<dbReference type="InterPro" id="IPR011234">
    <property type="entry name" value="Fumarylacetoacetase-like_C"/>
</dbReference>
<keyword evidence="1" id="KW-0479">Metal-binding</keyword>
<dbReference type="Gene3D" id="3.90.850.10">
    <property type="entry name" value="Fumarylacetoacetase-like, C-terminal domain"/>
    <property type="match status" value="1"/>
</dbReference>
<dbReference type="EMBL" id="JBHUKR010000006">
    <property type="protein sequence ID" value="MFD2416461.1"/>
    <property type="molecule type" value="Genomic_DNA"/>
</dbReference>
<evidence type="ECO:0000259" key="3">
    <source>
        <dbReference type="Pfam" id="PF01557"/>
    </source>
</evidence>
<gene>
    <name evidence="4" type="ORF">ACFSXZ_08965</name>
</gene>
<proteinExistence type="predicted"/>
<dbReference type="SUPFAM" id="SSF56529">
    <property type="entry name" value="FAH"/>
    <property type="match status" value="1"/>
</dbReference>
<protein>
    <submittedName>
        <fullName evidence="4">Fumarylacetoacetate hydrolase family protein</fullName>
    </submittedName>
</protein>
<evidence type="ECO:0000256" key="1">
    <source>
        <dbReference type="ARBA" id="ARBA00022723"/>
    </source>
</evidence>
<accession>A0ABW5FNL3</accession>
<dbReference type="PANTHER" id="PTHR11820">
    <property type="entry name" value="ACYLPYRUVASE"/>
    <property type="match status" value="1"/>
</dbReference>
<keyword evidence="4" id="KW-0378">Hydrolase</keyword>
<name>A0ABW5FNL3_9PSEU</name>
<feature type="region of interest" description="Disordered" evidence="2">
    <location>
        <begin position="280"/>
        <end position="307"/>
    </location>
</feature>
<evidence type="ECO:0000313" key="5">
    <source>
        <dbReference type="Proteomes" id="UP001597417"/>
    </source>
</evidence>
<dbReference type="GO" id="GO:0016787">
    <property type="term" value="F:hydrolase activity"/>
    <property type="evidence" value="ECO:0007669"/>
    <property type="project" value="UniProtKB-KW"/>
</dbReference>
<evidence type="ECO:0000313" key="4">
    <source>
        <dbReference type="EMBL" id="MFD2416461.1"/>
    </source>
</evidence>
<dbReference type="PANTHER" id="PTHR11820:SF7">
    <property type="entry name" value="ACYLPYRUVASE FAHD1, MITOCHONDRIAL"/>
    <property type="match status" value="1"/>
</dbReference>
<evidence type="ECO:0000256" key="2">
    <source>
        <dbReference type="SAM" id="MobiDB-lite"/>
    </source>
</evidence>
<feature type="domain" description="Fumarylacetoacetase-like C-terminal" evidence="3">
    <location>
        <begin position="82"/>
        <end position="276"/>
    </location>
</feature>
<dbReference type="RefSeq" id="WP_378263266.1">
    <property type="nucleotide sequence ID" value="NZ_JBHUKR010000006.1"/>
</dbReference>